<dbReference type="InterPro" id="IPR017871">
    <property type="entry name" value="ABC_transporter-like_CS"/>
</dbReference>
<dbReference type="AlphaFoldDB" id="A0A1M5YCY1"/>
<protein>
    <submittedName>
        <fullName evidence="13">ATP-binding cassette, subfamily B</fullName>
    </submittedName>
</protein>
<dbReference type="RefSeq" id="WP_073079243.1">
    <property type="nucleotide sequence ID" value="NZ_FQXV01000008.1"/>
</dbReference>
<dbReference type="GO" id="GO:0016887">
    <property type="term" value="F:ATP hydrolysis activity"/>
    <property type="evidence" value="ECO:0007669"/>
    <property type="project" value="InterPro"/>
</dbReference>
<dbReference type="SUPFAM" id="SSF52540">
    <property type="entry name" value="P-loop containing nucleoside triphosphate hydrolases"/>
    <property type="match status" value="1"/>
</dbReference>
<dbReference type="PANTHER" id="PTHR43394:SF1">
    <property type="entry name" value="ATP-BINDING CASSETTE SUB-FAMILY B MEMBER 10, MITOCHONDRIAL"/>
    <property type="match status" value="1"/>
</dbReference>
<dbReference type="PROSITE" id="PS50929">
    <property type="entry name" value="ABC_TM1F"/>
    <property type="match status" value="1"/>
</dbReference>
<dbReference type="Gene3D" id="3.40.50.300">
    <property type="entry name" value="P-loop containing nucleotide triphosphate hydrolases"/>
    <property type="match status" value="1"/>
</dbReference>
<sequence length="616" mass="66396">MAEINKSYEKMPGLGRALGGSHQRFRPHQKPRNTKGTIRRLLTMLLQWRGTMLAAVLLTTLSSAVSITLPLLIGRAVNTFNIAAGTVDTAGLTTILLVIAACYLTAWATDTTNGVVMAKVTQKLVKAIRTQLFAKLQKIPLGFFDTRAHGDTMSRLTNDVDNISQTVSQATTQLVSSCLTITGTLVIMLTLSPVMTCVALVSIPLFLLLTRTISKRSSGLFLEQQRKLGALGGIIEENIVGLKMVKAFNRQKNVTAEFARVNAELRSCSAKAQTWAGFLMPFMNVINNLSFGLIATAGGVLSVRGMLSVGLVVSFLTYSRQFGMPLNSIAGMFANIQSALAGAERVFELLDEAEEAADREDVREITDVKGKVEFKDVTFSYIPGSPVLKDVSFTVNPGEVVALVGETGAGKTTIVNLLTRFYELDGGRILIDDTDILDISRETLRGCFSVVLQETFLFTGTIADNIRYSRPTATDEEVRAAAGLAHADDFISRLPGGYETIVTGSADNLSLGQRQLIAIARAILAEAPILILDEATSSVDTKTEKEIQQALLTLMKSHTSFLIAHRLSTIRDADRIMVIGGGEILESGTHNALMANKGAYYEMVMSQLGMGGGIGA</sequence>
<feature type="region of interest" description="Disordered" evidence="9">
    <location>
        <begin position="12"/>
        <end position="33"/>
    </location>
</feature>
<keyword evidence="14" id="KW-1185">Reference proteome</keyword>
<evidence type="ECO:0000259" key="12">
    <source>
        <dbReference type="PROSITE" id="PS50929"/>
    </source>
</evidence>
<evidence type="ECO:0000256" key="3">
    <source>
        <dbReference type="ARBA" id="ARBA00022475"/>
    </source>
</evidence>
<dbReference type="InterPro" id="IPR003593">
    <property type="entry name" value="AAA+_ATPase"/>
</dbReference>
<dbReference type="EMBL" id="FQXV01000008">
    <property type="protein sequence ID" value="SHI09920.1"/>
    <property type="molecule type" value="Genomic_DNA"/>
</dbReference>
<dbReference type="InterPro" id="IPR036640">
    <property type="entry name" value="ABC1_TM_sf"/>
</dbReference>
<evidence type="ECO:0000256" key="9">
    <source>
        <dbReference type="SAM" id="MobiDB-lite"/>
    </source>
</evidence>
<feature type="transmembrane region" description="Helical" evidence="10">
    <location>
        <begin position="275"/>
        <end position="295"/>
    </location>
</feature>
<dbReference type="GO" id="GO:0015421">
    <property type="term" value="F:ABC-type oligopeptide transporter activity"/>
    <property type="evidence" value="ECO:0007669"/>
    <property type="project" value="TreeGrafter"/>
</dbReference>
<evidence type="ECO:0000259" key="11">
    <source>
        <dbReference type="PROSITE" id="PS50893"/>
    </source>
</evidence>
<accession>A0A1M5YCY1</accession>
<feature type="transmembrane region" description="Helical" evidence="10">
    <location>
        <begin position="52"/>
        <end position="73"/>
    </location>
</feature>
<organism evidence="13 14">
    <name type="scientific">Sporobacter termitidis DSM 10068</name>
    <dbReference type="NCBI Taxonomy" id="1123282"/>
    <lineage>
        <taxon>Bacteria</taxon>
        <taxon>Bacillati</taxon>
        <taxon>Bacillota</taxon>
        <taxon>Clostridia</taxon>
        <taxon>Eubacteriales</taxon>
        <taxon>Oscillospiraceae</taxon>
        <taxon>Sporobacter</taxon>
    </lineage>
</organism>
<dbReference type="PROSITE" id="PS50893">
    <property type="entry name" value="ABC_TRANSPORTER_2"/>
    <property type="match status" value="1"/>
</dbReference>
<reference evidence="13 14" key="1">
    <citation type="submission" date="2016-11" db="EMBL/GenBank/DDBJ databases">
        <authorList>
            <person name="Jaros S."/>
            <person name="Januszkiewicz K."/>
            <person name="Wedrychowicz H."/>
        </authorList>
    </citation>
    <scope>NUCLEOTIDE SEQUENCE [LARGE SCALE GENOMIC DNA]</scope>
    <source>
        <strain evidence="13 14">DSM 10068</strain>
    </source>
</reference>
<keyword evidence="3" id="KW-1003">Cell membrane</keyword>
<dbReference type="PANTHER" id="PTHR43394">
    <property type="entry name" value="ATP-DEPENDENT PERMEASE MDL1, MITOCHONDRIAL"/>
    <property type="match status" value="1"/>
</dbReference>
<evidence type="ECO:0000256" key="5">
    <source>
        <dbReference type="ARBA" id="ARBA00022741"/>
    </source>
</evidence>
<evidence type="ECO:0000313" key="13">
    <source>
        <dbReference type="EMBL" id="SHI09920.1"/>
    </source>
</evidence>
<dbReference type="SMART" id="SM00382">
    <property type="entry name" value="AAA"/>
    <property type="match status" value="1"/>
</dbReference>
<dbReference type="STRING" id="1123282.SAMN02745823_02391"/>
<dbReference type="FunFam" id="3.40.50.300:FF:000287">
    <property type="entry name" value="Multidrug ABC transporter ATP-binding protein"/>
    <property type="match status" value="1"/>
</dbReference>
<keyword evidence="7 10" id="KW-1133">Transmembrane helix</keyword>
<keyword evidence="5" id="KW-0547">Nucleotide-binding</keyword>
<keyword evidence="6 13" id="KW-0067">ATP-binding</keyword>
<gene>
    <name evidence="13" type="ORF">SAMN02745823_02391</name>
</gene>
<dbReference type="Pfam" id="PF00005">
    <property type="entry name" value="ABC_tran"/>
    <property type="match status" value="1"/>
</dbReference>
<proteinExistence type="predicted"/>
<dbReference type="InterPro" id="IPR039421">
    <property type="entry name" value="Type_1_exporter"/>
</dbReference>
<evidence type="ECO:0000256" key="4">
    <source>
        <dbReference type="ARBA" id="ARBA00022692"/>
    </source>
</evidence>
<keyword evidence="4 10" id="KW-0812">Transmembrane</keyword>
<feature type="domain" description="ABC transporter" evidence="11">
    <location>
        <begin position="372"/>
        <end position="606"/>
    </location>
</feature>
<feature type="transmembrane region" description="Helical" evidence="10">
    <location>
        <begin position="185"/>
        <end position="209"/>
    </location>
</feature>
<dbReference type="CDD" id="cd18547">
    <property type="entry name" value="ABC_6TM_Tm288_like"/>
    <property type="match status" value="1"/>
</dbReference>
<evidence type="ECO:0000256" key="2">
    <source>
        <dbReference type="ARBA" id="ARBA00022448"/>
    </source>
</evidence>
<dbReference type="InterPro" id="IPR027417">
    <property type="entry name" value="P-loop_NTPase"/>
</dbReference>
<dbReference type="Gene3D" id="1.20.1560.10">
    <property type="entry name" value="ABC transporter type 1, transmembrane domain"/>
    <property type="match status" value="1"/>
</dbReference>
<keyword evidence="2" id="KW-0813">Transport</keyword>
<dbReference type="InterPro" id="IPR011527">
    <property type="entry name" value="ABC1_TM_dom"/>
</dbReference>
<dbReference type="CDD" id="cd03254">
    <property type="entry name" value="ABCC_Glucan_exporter_like"/>
    <property type="match status" value="1"/>
</dbReference>
<feature type="transmembrane region" description="Helical" evidence="10">
    <location>
        <begin position="85"/>
        <end position="108"/>
    </location>
</feature>
<name>A0A1M5YCY1_9FIRM</name>
<dbReference type="SUPFAM" id="SSF90123">
    <property type="entry name" value="ABC transporter transmembrane region"/>
    <property type="match status" value="1"/>
</dbReference>
<evidence type="ECO:0000256" key="10">
    <source>
        <dbReference type="SAM" id="Phobius"/>
    </source>
</evidence>
<dbReference type="OrthoDB" id="9762778at2"/>
<feature type="domain" description="ABC transmembrane type-1" evidence="12">
    <location>
        <begin position="53"/>
        <end position="338"/>
    </location>
</feature>
<evidence type="ECO:0000256" key="7">
    <source>
        <dbReference type="ARBA" id="ARBA00022989"/>
    </source>
</evidence>
<evidence type="ECO:0000256" key="6">
    <source>
        <dbReference type="ARBA" id="ARBA00022840"/>
    </source>
</evidence>
<dbReference type="Pfam" id="PF00664">
    <property type="entry name" value="ABC_membrane"/>
    <property type="match status" value="1"/>
</dbReference>
<feature type="compositionally biased region" description="Basic residues" evidence="9">
    <location>
        <begin position="23"/>
        <end position="33"/>
    </location>
</feature>
<dbReference type="GO" id="GO:0005886">
    <property type="term" value="C:plasma membrane"/>
    <property type="evidence" value="ECO:0007669"/>
    <property type="project" value="UniProtKB-SubCell"/>
</dbReference>
<comment type="subcellular location">
    <subcellularLocation>
        <location evidence="1">Cell membrane</location>
        <topology evidence="1">Multi-pass membrane protein</topology>
    </subcellularLocation>
</comment>
<dbReference type="Proteomes" id="UP000183995">
    <property type="component" value="Unassembled WGS sequence"/>
</dbReference>
<evidence type="ECO:0000313" key="14">
    <source>
        <dbReference type="Proteomes" id="UP000183995"/>
    </source>
</evidence>
<dbReference type="FunFam" id="1.20.1560.10:FF:000011">
    <property type="entry name" value="Multidrug ABC transporter ATP-binding protein"/>
    <property type="match status" value="1"/>
</dbReference>
<dbReference type="PROSITE" id="PS00211">
    <property type="entry name" value="ABC_TRANSPORTER_1"/>
    <property type="match status" value="1"/>
</dbReference>
<dbReference type="InterPro" id="IPR003439">
    <property type="entry name" value="ABC_transporter-like_ATP-bd"/>
</dbReference>
<evidence type="ECO:0000256" key="8">
    <source>
        <dbReference type="ARBA" id="ARBA00023136"/>
    </source>
</evidence>
<dbReference type="GO" id="GO:0005524">
    <property type="term" value="F:ATP binding"/>
    <property type="evidence" value="ECO:0007669"/>
    <property type="project" value="UniProtKB-KW"/>
</dbReference>
<keyword evidence="8 10" id="KW-0472">Membrane</keyword>
<evidence type="ECO:0000256" key="1">
    <source>
        <dbReference type="ARBA" id="ARBA00004651"/>
    </source>
</evidence>